<keyword evidence="2" id="KW-1185">Reference proteome</keyword>
<evidence type="ECO:0000313" key="2">
    <source>
        <dbReference type="Proteomes" id="UP000688137"/>
    </source>
</evidence>
<protein>
    <submittedName>
        <fullName evidence="1">Uncharacterized protein</fullName>
    </submittedName>
</protein>
<accession>A0A8S1MQ20</accession>
<sequence>MNQNDISLKDEILNKLQNSSINPVLLKDLIDMINVIFQYKQQYQEFQFQEKNIMLQERLEQLSTDLTSLIELTKAQSRIQVFFKMQNSDIQNAQQAIRQLILTLHSDVNHFFESFQFITLSAYTKSKLVINLDLITFNTTIKLYHPKMIPIKSNMNLILKQGFRDEIFELAVLKKDLLMKIKEKAVQKLDQIQEKYLKKNATDVQAFIKEYSKSTQITTFFSENHPYVITTENQNRIYLCKGMKLVFFPNQTLIVLETNTKNQNLKHFSTVLQEDNQNKTNFINIPGYGYISFLHKEINQVFQKGFYQSIKDMSDGILSEGKTSTFFLNKSHISMSPNFPLIKATLYHDKNGFYMLPIKTKMQNYYYLYYDKQIQTKSDKYIIGLQIKGKGWIQITAEKEKVDGYDM</sequence>
<comment type="caution">
    <text evidence="1">The sequence shown here is derived from an EMBL/GenBank/DDBJ whole genome shotgun (WGS) entry which is preliminary data.</text>
</comment>
<organism evidence="1 2">
    <name type="scientific">Paramecium primaurelia</name>
    <dbReference type="NCBI Taxonomy" id="5886"/>
    <lineage>
        <taxon>Eukaryota</taxon>
        <taxon>Sar</taxon>
        <taxon>Alveolata</taxon>
        <taxon>Ciliophora</taxon>
        <taxon>Intramacronucleata</taxon>
        <taxon>Oligohymenophorea</taxon>
        <taxon>Peniculida</taxon>
        <taxon>Parameciidae</taxon>
        <taxon>Paramecium</taxon>
    </lineage>
</organism>
<proteinExistence type="predicted"/>
<name>A0A8S1MQ20_PARPR</name>
<evidence type="ECO:0000313" key="1">
    <source>
        <dbReference type="EMBL" id="CAD8080561.1"/>
    </source>
</evidence>
<dbReference type="Proteomes" id="UP000688137">
    <property type="component" value="Unassembled WGS sequence"/>
</dbReference>
<dbReference type="EMBL" id="CAJJDM010000066">
    <property type="protein sequence ID" value="CAD8080561.1"/>
    <property type="molecule type" value="Genomic_DNA"/>
</dbReference>
<reference evidence="1" key="1">
    <citation type="submission" date="2021-01" db="EMBL/GenBank/DDBJ databases">
        <authorList>
            <consortium name="Genoscope - CEA"/>
            <person name="William W."/>
        </authorList>
    </citation>
    <scope>NUCLEOTIDE SEQUENCE</scope>
</reference>
<dbReference type="AlphaFoldDB" id="A0A8S1MQ20"/>
<gene>
    <name evidence="1" type="ORF">PPRIM_AZ9-3.1.T0640019</name>
</gene>